<name>A0A4S4E3W2_CAMSN</name>
<dbReference type="SUPFAM" id="SSF51197">
    <property type="entry name" value="Clavaminate synthase-like"/>
    <property type="match status" value="1"/>
</dbReference>
<dbReference type="Proteomes" id="UP000306102">
    <property type="component" value="Unassembled WGS sequence"/>
</dbReference>
<evidence type="ECO:0000259" key="5">
    <source>
        <dbReference type="PROSITE" id="PS51471"/>
    </source>
</evidence>
<dbReference type="STRING" id="542762.A0A4S4E3W2"/>
<dbReference type="FunFam" id="2.60.120.330:FF:000079">
    <property type="entry name" value="Protein SRG1"/>
    <property type="match status" value="1"/>
</dbReference>
<dbReference type="Pfam" id="PF14226">
    <property type="entry name" value="DIOX_N"/>
    <property type="match status" value="1"/>
</dbReference>
<evidence type="ECO:0000256" key="4">
    <source>
        <dbReference type="RuleBase" id="RU003682"/>
    </source>
</evidence>
<keyword evidence="4" id="KW-0560">Oxidoreductase</keyword>
<comment type="caution">
    <text evidence="6">The sequence shown here is derived from an EMBL/GenBank/DDBJ whole genome shotgun (WGS) entry which is preliminary data.</text>
</comment>
<proteinExistence type="inferred from homology"/>
<dbReference type="InterPro" id="IPR050295">
    <property type="entry name" value="Plant_2OG-oxidoreductases"/>
</dbReference>
<reference evidence="6 7" key="1">
    <citation type="journal article" date="2018" name="Proc. Natl. Acad. Sci. U.S.A.">
        <title>Draft genome sequence of Camellia sinensis var. sinensis provides insights into the evolution of the tea genome and tea quality.</title>
        <authorList>
            <person name="Wei C."/>
            <person name="Yang H."/>
            <person name="Wang S."/>
            <person name="Zhao J."/>
            <person name="Liu C."/>
            <person name="Gao L."/>
            <person name="Xia E."/>
            <person name="Lu Y."/>
            <person name="Tai Y."/>
            <person name="She G."/>
            <person name="Sun J."/>
            <person name="Cao H."/>
            <person name="Tong W."/>
            <person name="Gao Q."/>
            <person name="Li Y."/>
            <person name="Deng W."/>
            <person name="Jiang X."/>
            <person name="Wang W."/>
            <person name="Chen Q."/>
            <person name="Zhang S."/>
            <person name="Li H."/>
            <person name="Wu J."/>
            <person name="Wang P."/>
            <person name="Li P."/>
            <person name="Shi C."/>
            <person name="Zheng F."/>
            <person name="Jian J."/>
            <person name="Huang B."/>
            <person name="Shan D."/>
            <person name="Shi M."/>
            <person name="Fang C."/>
            <person name="Yue Y."/>
            <person name="Li F."/>
            <person name="Li D."/>
            <person name="Wei S."/>
            <person name="Han B."/>
            <person name="Jiang C."/>
            <person name="Yin Y."/>
            <person name="Xia T."/>
            <person name="Zhang Z."/>
            <person name="Bennetzen J.L."/>
            <person name="Zhao S."/>
            <person name="Wan X."/>
        </authorList>
    </citation>
    <scope>NUCLEOTIDE SEQUENCE [LARGE SCALE GENOMIC DNA]</scope>
    <source>
        <strain evidence="7">cv. Shuchazao</strain>
        <tissue evidence="6">Leaf</tissue>
    </source>
</reference>
<sequence>MDIKQNGYFHETKFIDRNGHLRTTRVPVVQELALKGLKDLPKRFISLNPDGPLLVPTSCVQDGSDSSETLLPPIDVAKLRYHGLGSEGRTQELARLAGVVKEMGMFLIVNHGIECCVLEDVKDVVKGFFGLSFEEKRESVGTYMDVDNMGYGRNFVKSEDQPLDWIDRLTMKAAPKDATDGLLVWPQKPPNFRQVMEKYVEEARKVCNDLLVALAEALSLKNHAFLQNFDHKKSEINVRVNYYPPCPRPDLALGLTPHTDASALTFLMQFGSTSGLQVLRDLKWVPVPWPADVLLVSVGDLLEIMSGGRLKSPWHRVVTQMDVERLSISLFYNPPAQAEIEPVVDGYGSSNEGYKKVVVGEYLKNYYKISPTIDKQAIKFAKEVSMVGNLQSMVSARLIVMWPPRRALIRPRLQLFCGTANKVAHWVAKAFLQDQLPLDWVSCPHPALASLIDTS</sequence>
<keyword evidence="2 4" id="KW-0479">Metal-binding</keyword>
<dbReference type="InterPro" id="IPR005123">
    <property type="entry name" value="Oxoglu/Fe-dep_dioxygenase_dom"/>
</dbReference>
<evidence type="ECO:0000256" key="1">
    <source>
        <dbReference type="ARBA" id="ARBA00008056"/>
    </source>
</evidence>
<keyword evidence="7" id="KW-1185">Reference proteome</keyword>
<evidence type="ECO:0000256" key="2">
    <source>
        <dbReference type="ARBA" id="ARBA00022723"/>
    </source>
</evidence>
<evidence type="ECO:0000256" key="3">
    <source>
        <dbReference type="ARBA" id="ARBA00023004"/>
    </source>
</evidence>
<comment type="similarity">
    <text evidence="1 4">Belongs to the iron/ascorbate-dependent oxidoreductase family.</text>
</comment>
<dbReference type="GO" id="GO:0046872">
    <property type="term" value="F:metal ion binding"/>
    <property type="evidence" value="ECO:0007669"/>
    <property type="project" value="UniProtKB-KW"/>
</dbReference>
<dbReference type="PROSITE" id="PS51471">
    <property type="entry name" value="FE2OG_OXY"/>
    <property type="match status" value="1"/>
</dbReference>
<accession>A0A4S4E3W2</accession>
<dbReference type="InterPro" id="IPR027443">
    <property type="entry name" value="IPNS-like_sf"/>
</dbReference>
<dbReference type="InterPro" id="IPR026992">
    <property type="entry name" value="DIOX_N"/>
</dbReference>
<dbReference type="GO" id="GO:0016705">
    <property type="term" value="F:oxidoreductase activity, acting on paired donors, with incorporation or reduction of molecular oxygen"/>
    <property type="evidence" value="ECO:0007669"/>
    <property type="project" value="UniProtKB-ARBA"/>
</dbReference>
<dbReference type="Pfam" id="PF03171">
    <property type="entry name" value="2OG-FeII_Oxy"/>
    <property type="match status" value="1"/>
</dbReference>
<dbReference type="EMBL" id="SDRB02008116">
    <property type="protein sequence ID" value="THG09926.1"/>
    <property type="molecule type" value="Genomic_DNA"/>
</dbReference>
<keyword evidence="3 4" id="KW-0408">Iron</keyword>
<gene>
    <name evidence="6" type="ORF">TEA_021001</name>
</gene>
<feature type="domain" description="Fe2OG dioxygenase" evidence="5">
    <location>
        <begin position="234"/>
        <end position="334"/>
    </location>
</feature>
<organism evidence="6 7">
    <name type="scientific">Camellia sinensis var. sinensis</name>
    <name type="common">China tea</name>
    <dbReference type="NCBI Taxonomy" id="542762"/>
    <lineage>
        <taxon>Eukaryota</taxon>
        <taxon>Viridiplantae</taxon>
        <taxon>Streptophyta</taxon>
        <taxon>Embryophyta</taxon>
        <taxon>Tracheophyta</taxon>
        <taxon>Spermatophyta</taxon>
        <taxon>Magnoliopsida</taxon>
        <taxon>eudicotyledons</taxon>
        <taxon>Gunneridae</taxon>
        <taxon>Pentapetalae</taxon>
        <taxon>asterids</taxon>
        <taxon>Ericales</taxon>
        <taxon>Theaceae</taxon>
        <taxon>Camellia</taxon>
    </lineage>
</organism>
<dbReference type="AlphaFoldDB" id="A0A4S4E3W2"/>
<dbReference type="PANTHER" id="PTHR47991">
    <property type="entry name" value="OXOGLUTARATE/IRON-DEPENDENT DIOXYGENASE"/>
    <property type="match status" value="1"/>
</dbReference>
<dbReference type="InterPro" id="IPR044861">
    <property type="entry name" value="IPNS-like_FE2OG_OXY"/>
</dbReference>
<dbReference type="Gene3D" id="2.60.120.330">
    <property type="entry name" value="B-lactam Antibiotic, Isopenicillin N Synthase, Chain"/>
    <property type="match status" value="1"/>
</dbReference>
<evidence type="ECO:0000313" key="6">
    <source>
        <dbReference type="EMBL" id="THG09926.1"/>
    </source>
</evidence>
<evidence type="ECO:0000313" key="7">
    <source>
        <dbReference type="Proteomes" id="UP000306102"/>
    </source>
</evidence>
<protein>
    <recommendedName>
        <fullName evidence="5">Fe2OG dioxygenase domain-containing protein</fullName>
    </recommendedName>
</protein>